<keyword evidence="3" id="KW-0963">Cytoplasm</keyword>
<dbReference type="InterPro" id="IPR053879">
    <property type="entry name" value="HYDIN_VesB_CFA65-like_Ig"/>
</dbReference>
<evidence type="ECO:0000256" key="3">
    <source>
        <dbReference type="ARBA" id="ARBA00022490"/>
    </source>
</evidence>
<dbReference type="RefSeq" id="WP_379737668.1">
    <property type="nucleotide sequence ID" value="NZ_JBHSGW010000001.1"/>
</dbReference>
<dbReference type="NCBIfam" id="NF012200">
    <property type="entry name" value="choice_anch_D"/>
    <property type="match status" value="1"/>
</dbReference>
<evidence type="ECO:0000313" key="8">
    <source>
        <dbReference type="Proteomes" id="UP001595885"/>
    </source>
</evidence>
<evidence type="ECO:0000259" key="6">
    <source>
        <dbReference type="Pfam" id="PF22544"/>
    </source>
</evidence>
<dbReference type="Gene3D" id="2.60.40.10">
    <property type="entry name" value="Immunoglobulins"/>
    <property type="match status" value="1"/>
</dbReference>
<evidence type="ECO:0000256" key="1">
    <source>
        <dbReference type="ARBA" id="ARBA00004138"/>
    </source>
</evidence>
<keyword evidence="5" id="KW-0966">Cell projection</keyword>
<evidence type="ECO:0000256" key="5">
    <source>
        <dbReference type="ARBA" id="ARBA00023273"/>
    </source>
</evidence>
<comment type="subcellular location">
    <subcellularLocation>
        <location evidence="1">Cell projection</location>
        <location evidence="1">Cilium</location>
    </subcellularLocation>
    <subcellularLocation>
        <location evidence="2">Cytoplasm</location>
    </subcellularLocation>
</comment>
<keyword evidence="8" id="KW-1185">Reference proteome</keyword>
<evidence type="ECO:0000256" key="2">
    <source>
        <dbReference type="ARBA" id="ARBA00004496"/>
    </source>
</evidence>
<comment type="caution">
    <text evidence="7">The sequence shown here is derived from an EMBL/GenBank/DDBJ whole genome shotgun (WGS) entry which is preliminary data.</text>
</comment>
<feature type="domain" description="HYDIN/VesB/CFA65-like Ig-like" evidence="6">
    <location>
        <begin position="795"/>
        <end position="879"/>
    </location>
</feature>
<sequence length="2111" mass="224123">MKKITLLIILFCSIVSWGQIYQHNFGTTTISAHPYTVAPVIFDTNLNTSSWSNSTGGWTSFAGSNGQAISLNDSFGTPTITLTFNVATGYQMGVASFDFWRRRSNTGAQNWSMTINGIAVGSGTVPTTGATIGTTAVASPVSNLTGTITVVISLSGASATGGTFRLDDFTLNGTVTPTGPISVTSGDWNVGSTWNTGTVPLDSDNVTISTGHIVHTNTSLTRNGNTQVNGTFELRDGGFASGTGTFTYNATTGSLNFNTSTSYNVDNTHVYWPTTNSPFNVSVLSGGVTLNAGTNRTVNGLFSTAAGITFGSSTLTLNGTCRINGGGFFNNAPIHGASSTLLYNTNGIFNRGIEWIFNGVGTIGTTPGYPNNVQLSNNTTFDYNNGTPLNKAIAGDLTIDIGSSFYMDYGLGPSGGTLTVAGNIVNNGNFTLGNAIGDDLRLNGNFTNNGVFNGNGRAIFFTRNGTQTITSTPLLTIPYVVQQPSSGTNTIQLASNIIISAPAGGNAISFSSANDIFDINSRTLTIGTVGVANTISGLGTFKGSTTSNLILFGNGSVGTLRFTTGSQILGNLTLNRQAGVIGFDLGTDLSINSTLLLTNGIINTTNRTLLITNSGLITGGNASNYIIADYTDGGFLRKNFNAIGTFTFPIGDRVASADGSQYSPITINFTTGTFSSGYVSLNVEDSKEPNNEAPTDYITRYWNLIGSGITNATYNVIGTYLPVDINGTESNYKSGRYATSTWTEGPNVIGGSNTIILTGLTTATGALTSENHYTAGSPFKRAEINIQQGATNYLTNSTYNFGTQTVNSTTNVVFTIQNLGLENLNLGAATVVGGGVYSLSINYGSTVLPAGTTTFTITFNPLTTGTFTGSISIPNNDTTDSENPYMINFTGVGQNSILSDIISAGGEVAFVPSIENDATINTTADGIQVWQFTIRDGGASTSDLDTFATIVNSLTLTQAAGNQINDWADAIQAVALFNGATKIADGVVTTNQIVFTGVPLISVPDNESVTLSLRLSVQTSPNNSGSNVDGDDFVFSISNANAIAASSGSQFTSFSTASSTNGQNVLQVIATHLTFIQQPITTGVNSGMTDVIIAGTDVNGNIDLNYSGTISITSTGTITGSPLTSIASAGLATFSGIIHTTVGTSFTLNASATGLLSTTSVFFDITAITTLQPGDLAILAVNTSIGTGGTDQISFVCFQDILPGTQIFITDNGYERRYAGLWGGTEGLISITRTTSTLPKGTILTFESNTGNVTSASHFDIYSCGSIDTNWTKTALGGGSIGGFNLNSDDDMWIMQGGVWVNDTSHNSTYSGTVLYGWTESGWDTSPGGPTGSTSHSTIYPSSECFTTNVVGESKVKFNDPVNPDFSTITNGRLDWISLINNTANWDTYVDNSSYNAGGYDYKGSTACPAMTIAISGYVNGKWTGRQDTNWFNCGNWDTLRVPDEMVNVLVEDTTFNNAAIVDATAPFASTYGNVAKAKNLTITGEKVEITSNINNILEVHGNLIIDGTGVLDMNDGNDLTADGTLHLYGDWSNLVDEIAFDQGNGTIHFDGSIPQIITSLDPIGTEIFYSVILNNDFDTTISNNLIAQGDLTVSATKTVTVEPNDYVQVNNKLQLDGDIIIENDGQLIQVNEIDSNDGTYTGTKFQVKRIAQARNLDYVYWSSPVENFDVVNLPNSHRYEWITAAPNTNGTQGNWFGASGNMFQGQGYIARASNGSATAINLPITFQGGKPFNGQFNKLISRGSVSGIDDCWNLLGNPYPSAIDADLFLLDNTNIEGSVRIWMHGTLPAVIPSPFYQNFQYNYTEDDYIIYNGTATSIPAVFNGKIASGQGFFVRMLEDGETDVIPPVSDIIPATADVVFKNEYRGDVINGSLLDNTEFYKNSNSATTIEKSRIWLDLISPNNQLTRTVVGYVPGATLAKDRLYDALIDVDSFKIYSLINTQKQAIQGRPVPFDQNDTVPLGVFIQVSGNYTIAISAVDGLFSDASQNIYLEDKLLNVIHDLKQAPYNFSTIAGEFNNRFVLRYTDTVLSNQNFEIANGLIIVSNEKVSLLASQNIKSVLVFDVLGRKIYDKNDINSTEVVLEKLMPTKEAILVKTTLEDGKIVTKKIIY</sequence>
<dbReference type="InterPro" id="IPR013783">
    <property type="entry name" value="Ig-like_fold"/>
</dbReference>
<reference evidence="8" key="1">
    <citation type="journal article" date="2019" name="Int. J. Syst. Evol. Microbiol.">
        <title>The Global Catalogue of Microorganisms (GCM) 10K type strain sequencing project: providing services to taxonomists for standard genome sequencing and annotation.</title>
        <authorList>
            <consortium name="The Broad Institute Genomics Platform"/>
            <consortium name="The Broad Institute Genome Sequencing Center for Infectious Disease"/>
            <person name="Wu L."/>
            <person name="Ma J."/>
        </authorList>
    </citation>
    <scope>NUCLEOTIDE SEQUENCE [LARGE SCALE GENOMIC DNA]</scope>
    <source>
        <strain evidence="8">CCUG 50349</strain>
    </source>
</reference>
<dbReference type="Proteomes" id="UP001595885">
    <property type="component" value="Unassembled WGS sequence"/>
</dbReference>
<accession>A0ABV9P3A3</accession>
<dbReference type="EMBL" id="JBHSGW010000001">
    <property type="protein sequence ID" value="MFC4738622.1"/>
    <property type="molecule type" value="Genomic_DNA"/>
</dbReference>
<dbReference type="Pfam" id="PF22544">
    <property type="entry name" value="HYDIN_VesB_CFA65-like_Ig"/>
    <property type="match status" value="1"/>
</dbReference>
<dbReference type="NCBIfam" id="NF033708">
    <property type="entry name" value="T9SS_Cterm_ChiA"/>
    <property type="match status" value="1"/>
</dbReference>
<evidence type="ECO:0000313" key="7">
    <source>
        <dbReference type="EMBL" id="MFC4738622.1"/>
    </source>
</evidence>
<protein>
    <submittedName>
        <fullName evidence="7">T9SS sorting signal type C domain-containing protein</fullName>
    </submittedName>
</protein>
<proteinExistence type="predicted"/>
<organism evidence="7 8">
    <name type="scientific">Flavobacterium ponti</name>
    <dbReference type="NCBI Taxonomy" id="665133"/>
    <lineage>
        <taxon>Bacteria</taxon>
        <taxon>Pseudomonadati</taxon>
        <taxon>Bacteroidota</taxon>
        <taxon>Flavobacteriia</taxon>
        <taxon>Flavobacteriales</taxon>
        <taxon>Flavobacteriaceae</taxon>
        <taxon>Flavobacterium</taxon>
    </lineage>
</organism>
<evidence type="ECO:0000256" key="4">
    <source>
        <dbReference type="ARBA" id="ARBA00023069"/>
    </source>
</evidence>
<gene>
    <name evidence="7" type="ORF">ACFO3U_01300</name>
</gene>
<keyword evidence="4" id="KW-0969">Cilium</keyword>
<name>A0ABV9P3A3_9FLAO</name>